<feature type="region of interest" description="Disordered" evidence="1">
    <location>
        <begin position="60"/>
        <end position="83"/>
    </location>
</feature>
<feature type="region of interest" description="Disordered" evidence="1">
    <location>
        <begin position="659"/>
        <end position="692"/>
    </location>
</feature>
<feature type="compositionally biased region" description="Low complexity" evidence="1">
    <location>
        <begin position="1064"/>
        <end position="1074"/>
    </location>
</feature>
<evidence type="ECO:0000313" key="5">
    <source>
        <dbReference type="EMBL" id="OQV15072.1"/>
    </source>
</evidence>
<proteinExistence type="predicted"/>
<dbReference type="Pfam" id="PF23013">
    <property type="entry name" value="IML1_N"/>
    <property type="match status" value="1"/>
</dbReference>
<feature type="region of interest" description="Disordered" evidence="1">
    <location>
        <begin position="540"/>
        <end position="563"/>
    </location>
</feature>
<feature type="compositionally biased region" description="Basic and acidic residues" evidence="1">
    <location>
        <begin position="678"/>
        <end position="692"/>
    </location>
</feature>
<dbReference type="InterPro" id="IPR036388">
    <property type="entry name" value="WH-like_DNA-bd_sf"/>
</dbReference>
<comment type="caution">
    <text evidence="5">The sequence shown here is derived from an EMBL/GenBank/DDBJ whole genome shotgun (WGS) entry which is preliminary data.</text>
</comment>
<feature type="domain" description="Vacuolar membrane-associated protein Iml1 N-terminal" evidence="2">
    <location>
        <begin position="158"/>
        <end position="441"/>
    </location>
</feature>
<sequence length="1528" mass="173817">MYHGGAKDKRSHNYTSALGTAPDAWLNLLEKESSSKTTGELQLHKMKQVGLQLHTTAMRAMKQQPAGTVPGEDSKETDDLHLNPKDFPELKVGDIIEIYHVEDEFSRLLLQVRSGHFKETLHNTISVEDTIARTFQLRQYQNVIVNQVSFKDVELNHVELTFKDQYFSRSDMWRYRNALVGTCAYLHKKIEYGFGRTTVHEMWSKGTRVASGTIGENTKIVYRSMTSNVYIFIQMSVEMWEFDHYGDLYFEKSIKGFLTDLFKRWQKQQANHDVTIVMFSRTFYEAEDISEFPCAMQEGILQDYKGRFYEDFYRIVIQNEKYEDWTLTLIKLKTIFHQYKDTVLNFHSHPGVKLPRAYNSTAAEGNVLEVLNMSLNVFEKHTVDRNFERTGQMCVVITPSTGVFEVDRELLTLTKQKSIDYGIGNDLVFMGEQPLHVVPLFILHNKRSWNKPGEEPADYAIPNWLNYSYYTSKDVNPNVFVPRIRIPEEVLLALQNKTQLPDSSKAKGVMAAATTPQQRCVTDGTSTWKAVAKKARLGTRAERRVSESNAAVTPSEELPEDGTMYDSAETRSHMLLSSSLETANPLRPNARPLDNLKIDQLCDQKRKNTKSPNARHQRSLINPLAPSKIPVKLTSNRRRWVDIFPQDTSGAAVQTHHFRGASHSEDAQELSRSPLSDTPKDTDSLHVKPKRIDENDRVSSWVNNTEVDDASTIDEEVNMPESMKSPRRIRNNRGGVVEMGRGSPAPSGSLLWKFEAQNKAKTKKSYVWGITGEMEWTPNLTTGVDWKALTMPASLPITTDYLPDRRTLQNDYLVSNYSMMPDQDPGGDAANNMRVEGLEGHRYYSRPLRLRELYDELICQRLQHGFQLITGSKIALDADLHVAGSGKLIYGRKPNNEVTYLSLGRVIHMLTLEQTTVTVKRFSPRHAYEIPSPHYKYRFMVPDNPSYEVSHVLFSHERLENFNWNYNDFRVLSKGRGEFKLEHPMKYWKGQYYLLPSSQEVVQKISKEAAEKSAKAERETSQISVRCDIFTEKTSEDCDKLCDGFMRIMETCNRMKRPARNRKSVTSSVKKSSVPNKPLHRGANPAAVSTPDLQGGALVMSPKTDYLSQHYSELDIVKTAHGMGLDLGSLDGLGSPRSSSGLNLLSPLTDILDAMKLPAEGIVTYQKQADLQTGYFIGYEAVDWALETMKLYCSELVVAIFNRMIAEHLIVHASGNPAHPFICGFYLYNIVPGDGKPHAVAAELSSVSADVDFDQVWLESAIINPYKGLARPRGQASVPEFLKPEPRFEKVEFACDKTPYYALATKKACLIDVDLYHKSDRLEWAIANYHTTFTPNLAFEIELKWIQASGLMFGDLIQALKSTDGRPMFADFPPESVHLRLVLFQEMILKQFGFIPLQENVHKTDVIRQAREFVSVTGGMFAMIPPRDKTEEPVKLIPKADPAVNHLHRDESSYCGDGAETKEIGFYWAWNSCLTKKWRSPHTGDEDFLDVILLDFRRFCSNTDNRLLQFWNAACSKPSHSLDLTTAK</sequence>
<dbReference type="EMBL" id="MTYJ01000094">
    <property type="protein sequence ID" value="OQV15072.1"/>
    <property type="molecule type" value="Genomic_DNA"/>
</dbReference>
<dbReference type="InterPro" id="IPR027244">
    <property type="entry name" value="IML1"/>
</dbReference>
<evidence type="ECO:0000313" key="6">
    <source>
        <dbReference type="Proteomes" id="UP000192578"/>
    </source>
</evidence>
<evidence type="ECO:0000256" key="1">
    <source>
        <dbReference type="SAM" id="MobiDB-lite"/>
    </source>
</evidence>
<accession>A0A1W0WIT3</accession>
<dbReference type="OrthoDB" id="39497at2759"/>
<dbReference type="Proteomes" id="UP000192578">
    <property type="component" value="Unassembled WGS sequence"/>
</dbReference>
<dbReference type="Gene3D" id="1.10.10.10">
    <property type="entry name" value="Winged helix-like DNA-binding domain superfamily/Winged helix DNA-binding domain"/>
    <property type="match status" value="1"/>
</dbReference>
<evidence type="ECO:0000259" key="4">
    <source>
        <dbReference type="Pfam" id="PF23013"/>
    </source>
</evidence>
<dbReference type="PANTHER" id="PTHR13179">
    <property type="entry name" value="DEP DOMAIN CONTAINING PROTEIN 5"/>
    <property type="match status" value="1"/>
</dbReference>
<feature type="domain" description="DEPDC5 C-terminal" evidence="3">
    <location>
        <begin position="1357"/>
        <end position="1505"/>
    </location>
</feature>
<dbReference type="GO" id="GO:0005765">
    <property type="term" value="C:lysosomal membrane"/>
    <property type="evidence" value="ECO:0007669"/>
    <property type="project" value="TreeGrafter"/>
</dbReference>
<name>A0A1W0WIT3_HYPEX</name>
<dbReference type="InterPro" id="IPR045838">
    <property type="entry name" value="DEPDC5_CTD"/>
</dbReference>
<gene>
    <name evidence="5" type="ORF">BV898_10704</name>
</gene>
<dbReference type="InterPro" id="IPR055213">
    <property type="entry name" value="IML1_double_psi_beta_barrel"/>
</dbReference>
<keyword evidence="6" id="KW-1185">Reference proteome</keyword>
<dbReference type="GO" id="GO:0005096">
    <property type="term" value="F:GTPase activator activity"/>
    <property type="evidence" value="ECO:0007669"/>
    <property type="project" value="InterPro"/>
</dbReference>
<dbReference type="GO" id="GO:1990130">
    <property type="term" value="C:GATOR1 complex"/>
    <property type="evidence" value="ECO:0007669"/>
    <property type="project" value="TreeGrafter"/>
</dbReference>
<dbReference type="Pfam" id="PF12257">
    <property type="entry name" value="IML1"/>
    <property type="match status" value="1"/>
</dbReference>
<dbReference type="GO" id="GO:0034198">
    <property type="term" value="P:cellular response to amino acid starvation"/>
    <property type="evidence" value="ECO:0007669"/>
    <property type="project" value="TreeGrafter"/>
</dbReference>
<dbReference type="Pfam" id="PF19418">
    <property type="entry name" value="DEPDC5_CTD"/>
    <property type="match status" value="1"/>
</dbReference>
<reference evidence="6" key="1">
    <citation type="submission" date="2017-01" db="EMBL/GenBank/DDBJ databases">
        <title>Comparative genomics of anhydrobiosis in the tardigrade Hypsibius dujardini.</title>
        <authorList>
            <person name="Yoshida Y."/>
            <person name="Koutsovoulos G."/>
            <person name="Laetsch D."/>
            <person name="Stevens L."/>
            <person name="Kumar S."/>
            <person name="Horikawa D."/>
            <person name="Ishino K."/>
            <person name="Komine S."/>
            <person name="Tomita M."/>
            <person name="Blaxter M."/>
            <person name="Arakawa K."/>
        </authorList>
    </citation>
    <scope>NUCLEOTIDE SEQUENCE [LARGE SCALE GENOMIC DNA]</scope>
    <source>
        <strain evidence="6">Z151</strain>
    </source>
</reference>
<protein>
    <submittedName>
        <fullName evidence="5">DEP domain-containing protein 5</fullName>
    </submittedName>
</protein>
<organism evidence="5 6">
    <name type="scientific">Hypsibius exemplaris</name>
    <name type="common">Freshwater tardigrade</name>
    <dbReference type="NCBI Taxonomy" id="2072580"/>
    <lineage>
        <taxon>Eukaryota</taxon>
        <taxon>Metazoa</taxon>
        <taxon>Ecdysozoa</taxon>
        <taxon>Tardigrada</taxon>
        <taxon>Eutardigrada</taxon>
        <taxon>Parachela</taxon>
        <taxon>Hypsibioidea</taxon>
        <taxon>Hypsibiidae</taxon>
        <taxon>Hypsibius</taxon>
    </lineage>
</organism>
<dbReference type="GO" id="GO:0010508">
    <property type="term" value="P:positive regulation of autophagy"/>
    <property type="evidence" value="ECO:0007669"/>
    <property type="project" value="TreeGrafter"/>
</dbReference>
<feature type="domain" description="IML1 N-terminal double psi beta-barrel" evidence="4">
    <location>
        <begin position="75"/>
        <end position="146"/>
    </location>
</feature>
<dbReference type="InterPro" id="IPR048255">
    <property type="entry name" value="IML1_N"/>
</dbReference>
<feature type="region of interest" description="Disordered" evidence="1">
    <location>
        <begin position="1056"/>
        <end position="1090"/>
    </location>
</feature>
<evidence type="ECO:0000259" key="3">
    <source>
        <dbReference type="Pfam" id="PF19418"/>
    </source>
</evidence>
<feature type="compositionally biased region" description="Basic and acidic residues" evidence="1">
    <location>
        <begin position="72"/>
        <end position="83"/>
    </location>
</feature>
<dbReference type="GO" id="GO:1904262">
    <property type="term" value="P:negative regulation of TORC1 signaling"/>
    <property type="evidence" value="ECO:0007669"/>
    <property type="project" value="TreeGrafter"/>
</dbReference>
<dbReference type="PANTHER" id="PTHR13179:SF8">
    <property type="entry name" value="GATOR COMPLEX PROTEIN DEPDC5"/>
    <property type="match status" value="1"/>
</dbReference>
<evidence type="ECO:0000259" key="2">
    <source>
        <dbReference type="Pfam" id="PF12257"/>
    </source>
</evidence>